<dbReference type="AlphaFoldDB" id="A0A6G9Y8Y4"/>
<organism evidence="3 4">
    <name type="scientific">Nocardia arthritidis</name>
    <dbReference type="NCBI Taxonomy" id="228602"/>
    <lineage>
        <taxon>Bacteria</taxon>
        <taxon>Bacillati</taxon>
        <taxon>Actinomycetota</taxon>
        <taxon>Actinomycetes</taxon>
        <taxon>Mycobacteriales</taxon>
        <taxon>Nocardiaceae</taxon>
        <taxon>Nocardia</taxon>
    </lineage>
</organism>
<dbReference type="InterPro" id="IPR036086">
    <property type="entry name" value="ParB/Sulfiredoxin_sf"/>
</dbReference>
<name>A0A6G9Y8Y4_9NOCA</name>
<dbReference type="Proteomes" id="UP000503540">
    <property type="component" value="Chromosome"/>
</dbReference>
<sequence length="314" mass="33950">MNGQSAGTGGRQPAGRENAGVVDYRQAIGNTVPITVNGISDEVVEVPIDAVESSEFLRVRAVDSGHAELLAQTDGPLPPIVVHRDTMHVIDGLHRLQAAKSKGLRAIPVRFFEGSAEAAFVLAVQSNIAHGLPLSLRDRKVASLRIMLMYPAWSDRRIGVVTGLDHKTVGAIRRRAAGEIPQTPTRLGRDGRVRRLRETSTSRSGDQRRAGAHHPSRARAESDADAAATSLIDRLRRDPSLRLSETGRQVLRWLDAAPRSKAESVELAGQLPEHCLNLIHEMARQNAQSWQGFAAMIGDRLEARLSAIAPAAGS</sequence>
<dbReference type="EMBL" id="CP046172">
    <property type="protein sequence ID" value="QIS09580.1"/>
    <property type="molecule type" value="Genomic_DNA"/>
</dbReference>
<keyword evidence="4" id="KW-1185">Reference proteome</keyword>
<protein>
    <recommendedName>
        <fullName evidence="2">ParB-like N-terminal domain-containing protein</fullName>
    </recommendedName>
</protein>
<evidence type="ECO:0000256" key="1">
    <source>
        <dbReference type="SAM" id="MobiDB-lite"/>
    </source>
</evidence>
<dbReference type="Gene3D" id="3.90.1530.10">
    <property type="entry name" value="Conserved hypothetical protein from pyrococcus furiosus pfu- 392566-001, ParB domain"/>
    <property type="match status" value="1"/>
</dbReference>
<feature type="domain" description="ParB-like N-terminal" evidence="2">
    <location>
        <begin position="44"/>
        <end position="128"/>
    </location>
</feature>
<proteinExistence type="predicted"/>
<evidence type="ECO:0000313" key="3">
    <source>
        <dbReference type="EMBL" id="QIS09580.1"/>
    </source>
</evidence>
<accession>A0A6G9Y8Y4</accession>
<feature type="region of interest" description="Disordered" evidence="1">
    <location>
        <begin position="176"/>
        <end position="225"/>
    </location>
</feature>
<dbReference type="KEGG" id="nah:F5544_08390"/>
<dbReference type="Pfam" id="PF02195">
    <property type="entry name" value="ParB_N"/>
    <property type="match status" value="1"/>
</dbReference>
<gene>
    <name evidence="3" type="ORF">F5544_08390</name>
</gene>
<reference evidence="3 4" key="1">
    <citation type="journal article" date="2019" name="ACS Chem. Biol.">
        <title>Identification and Mobilization of a Cryptic Antibiotic Biosynthesis Gene Locus from a Human-Pathogenic Nocardia Isolate.</title>
        <authorList>
            <person name="Herisse M."/>
            <person name="Ishida K."/>
            <person name="Porter J.L."/>
            <person name="Howden B."/>
            <person name="Hertweck C."/>
            <person name="Stinear T.P."/>
            <person name="Pidot S.J."/>
        </authorList>
    </citation>
    <scope>NUCLEOTIDE SEQUENCE [LARGE SCALE GENOMIC DNA]</scope>
    <source>
        <strain evidence="3 4">AUSMDU00012717</strain>
    </source>
</reference>
<dbReference type="InterPro" id="IPR003115">
    <property type="entry name" value="ParB_N"/>
</dbReference>
<evidence type="ECO:0000259" key="2">
    <source>
        <dbReference type="SMART" id="SM00470"/>
    </source>
</evidence>
<dbReference type="SMART" id="SM00470">
    <property type="entry name" value="ParB"/>
    <property type="match status" value="1"/>
</dbReference>
<evidence type="ECO:0000313" key="4">
    <source>
        <dbReference type="Proteomes" id="UP000503540"/>
    </source>
</evidence>
<dbReference type="SUPFAM" id="SSF110849">
    <property type="entry name" value="ParB/Sulfiredoxin"/>
    <property type="match status" value="1"/>
</dbReference>
<feature type="compositionally biased region" description="Basic and acidic residues" evidence="1">
    <location>
        <begin position="187"/>
        <end position="209"/>
    </location>
</feature>